<evidence type="ECO:0000256" key="1">
    <source>
        <dbReference type="SAM" id="Phobius"/>
    </source>
</evidence>
<dbReference type="InterPro" id="IPR052556">
    <property type="entry name" value="PolySynth_Transporter"/>
</dbReference>
<feature type="transmembrane region" description="Helical" evidence="1">
    <location>
        <begin position="365"/>
        <end position="383"/>
    </location>
</feature>
<evidence type="ECO:0000313" key="2">
    <source>
        <dbReference type="EMBL" id="MTE27212.1"/>
    </source>
</evidence>
<protein>
    <recommendedName>
        <fullName evidence="4">Membrane protein involved in the export of O-antigen and teichoic acid</fullName>
    </recommendedName>
</protein>
<feature type="transmembrane region" description="Helical" evidence="1">
    <location>
        <begin position="152"/>
        <end position="170"/>
    </location>
</feature>
<dbReference type="PANTHER" id="PTHR43424">
    <property type="entry name" value="LOCUS PUTATIVE PROTEIN 1-RELATED"/>
    <property type="match status" value="1"/>
</dbReference>
<dbReference type="AlphaFoldDB" id="A0A7K1GD26"/>
<feature type="transmembrane region" description="Helical" evidence="1">
    <location>
        <begin position="182"/>
        <end position="203"/>
    </location>
</feature>
<feature type="transmembrane region" description="Helical" evidence="1">
    <location>
        <begin position="334"/>
        <end position="358"/>
    </location>
</feature>
<dbReference type="RefSeq" id="WP_155089225.1">
    <property type="nucleotide sequence ID" value="NZ_OZ260095.1"/>
</dbReference>
<keyword evidence="1" id="KW-0472">Membrane</keyword>
<feature type="transmembrane region" description="Helical" evidence="1">
    <location>
        <begin position="114"/>
        <end position="132"/>
    </location>
</feature>
<feature type="transmembrane region" description="Helical" evidence="1">
    <location>
        <begin position="256"/>
        <end position="281"/>
    </location>
</feature>
<feature type="transmembrane region" description="Helical" evidence="1">
    <location>
        <begin position="47"/>
        <end position="67"/>
    </location>
</feature>
<dbReference type="EMBL" id="WJYA01000005">
    <property type="protein sequence ID" value="MTE27212.1"/>
    <property type="molecule type" value="Genomic_DNA"/>
</dbReference>
<feature type="transmembrane region" description="Helical" evidence="1">
    <location>
        <begin position="302"/>
        <end position="322"/>
    </location>
</feature>
<proteinExistence type="predicted"/>
<gene>
    <name evidence="2" type="ORF">F1003_09770</name>
</gene>
<feature type="transmembrane region" description="Helical" evidence="1">
    <location>
        <begin position="215"/>
        <end position="236"/>
    </location>
</feature>
<reference evidence="2 3" key="1">
    <citation type="submission" date="2019-11" db="EMBL/GenBank/DDBJ databases">
        <title>Winogradskyella ouciana sp. nov., isolated from the hadal seawater of the Mariana Trench.</title>
        <authorList>
            <person name="Liu R."/>
        </authorList>
    </citation>
    <scope>NUCLEOTIDE SEQUENCE [LARGE SCALE GENOMIC DNA]</scope>
    <source>
        <strain evidence="2 3">ZXX205</strain>
    </source>
</reference>
<comment type="caution">
    <text evidence="2">The sequence shown here is derived from an EMBL/GenBank/DDBJ whole genome shotgun (WGS) entry which is preliminary data.</text>
</comment>
<feature type="transmembrane region" description="Helical" evidence="1">
    <location>
        <begin position="389"/>
        <end position="406"/>
    </location>
</feature>
<accession>A0A7K1GD26</accession>
<evidence type="ECO:0008006" key="4">
    <source>
        <dbReference type="Google" id="ProtNLM"/>
    </source>
</evidence>
<name>A0A7K1GD26_9FLAO</name>
<feature type="transmembrane region" description="Helical" evidence="1">
    <location>
        <begin position="88"/>
        <end position="108"/>
    </location>
</feature>
<keyword evidence="1" id="KW-0812">Transmembrane</keyword>
<sequence>MIKHLVPSKFGFYKLFNLGLRVAPLSVKFLFFAVLSKVLSPEIYGSYTLITTTITISIFVLGLDFYNYSIREILMNGQNTVSKVFSTFLLYIVVYIIAMSCVAVYYHFSDGMGMSLKVTLTILLICITEHFCQEAYRLQIAFKKVLTANLIFFFRVFLWMSYLTIEILFFNKNLVLETILNYWLIFNLVAVGLNVVTAVRPAINNKGSLKLSIAFIKRGIVVCSLFFLGTLSLKSIEYLNRYIVDLFLGKEITGVFSFYSNLALVITVYINAIVISFELPLLIEKGNTSNFSKYFKIFKNSFLKQIVIIIVLLLIAIAPILYWQDIPLYKDYLYIFFILLISTAIINYSLVYHFYLYIKKKDRTILWLTIKSGFFNLVTTLILTYYFGVAGTCVAFLLTSICIIYLRKSSCKKVGYE</sequence>
<dbReference type="Proteomes" id="UP000447545">
    <property type="component" value="Unassembled WGS sequence"/>
</dbReference>
<feature type="transmembrane region" description="Helical" evidence="1">
    <location>
        <begin position="12"/>
        <end position="35"/>
    </location>
</feature>
<evidence type="ECO:0000313" key="3">
    <source>
        <dbReference type="Proteomes" id="UP000447545"/>
    </source>
</evidence>
<keyword evidence="3" id="KW-1185">Reference proteome</keyword>
<keyword evidence="1" id="KW-1133">Transmembrane helix</keyword>
<dbReference type="PANTHER" id="PTHR43424:SF1">
    <property type="entry name" value="LOCUS PUTATIVE PROTEIN 1-RELATED"/>
    <property type="match status" value="1"/>
</dbReference>
<organism evidence="2 3">
    <name type="scientific">Winogradskyella ouciana</name>
    <dbReference type="NCBI Taxonomy" id="2608631"/>
    <lineage>
        <taxon>Bacteria</taxon>
        <taxon>Pseudomonadati</taxon>
        <taxon>Bacteroidota</taxon>
        <taxon>Flavobacteriia</taxon>
        <taxon>Flavobacteriales</taxon>
        <taxon>Flavobacteriaceae</taxon>
        <taxon>Winogradskyella</taxon>
    </lineage>
</organism>